<keyword evidence="1" id="KW-1133">Transmembrane helix</keyword>
<dbReference type="RefSeq" id="WP_201725015.1">
    <property type="nucleotide sequence ID" value="NZ_BLYO01000034.1"/>
</dbReference>
<gene>
    <name evidence="2" type="ORF">LHEH8_01690</name>
</gene>
<dbReference type="Proteomes" id="UP000618094">
    <property type="component" value="Unassembled WGS sequence"/>
</dbReference>
<name>A0A8H9F785_LACHE</name>
<evidence type="ECO:0000256" key="1">
    <source>
        <dbReference type="SAM" id="Phobius"/>
    </source>
</evidence>
<reference evidence="2" key="1">
    <citation type="submission" date="2020-07" db="EMBL/GenBank/DDBJ databases">
        <title>Draft genome sequence of Lactobacillus helveticus strain H-8.</title>
        <authorList>
            <person name="Endo A."/>
            <person name="Maeno S."/>
            <person name="Kido Y."/>
        </authorList>
    </citation>
    <scope>NUCLEOTIDE SEQUENCE</scope>
    <source>
        <strain evidence="2">H-8</strain>
    </source>
</reference>
<accession>A0A8H9F785</accession>
<proteinExistence type="predicted"/>
<evidence type="ECO:0000313" key="3">
    <source>
        <dbReference type="Proteomes" id="UP000618094"/>
    </source>
</evidence>
<comment type="caution">
    <text evidence="2">The sequence shown here is derived from an EMBL/GenBank/DDBJ whole genome shotgun (WGS) entry which is preliminary data.</text>
</comment>
<evidence type="ECO:0000313" key="2">
    <source>
        <dbReference type="EMBL" id="GFO98413.1"/>
    </source>
</evidence>
<keyword evidence="1" id="KW-0812">Transmembrane</keyword>
<sequence length="51" mass="5587">MTTHALTQNTINQFLAARKKAATQIAIGVLLCILAAAPPVDFNQFHTSWTF</sequence>
<dbReference type="AlphaFoldDB" id="A0A8H9F785"/>
<dbReference type="EMBL" id="BLYO01000034">
    <property type="protein sequence ID" value="GFO98413.1"/>
    <property type="molecule type" value="Genomic_DNA"/>
</dbReference>
<feature type="transmembrane region" description="Helical" evidence="1">
    <location>
        <begin position="21"/>
        <end position="40"/>
    </location>
</feature>
<protein>
    <submittedName>
        <fullName evidence="2">Uncharacterized protein</fullName>
    </submittedName>
</protein>
<organism evidence="2 3">
    <name type="scientific">Lactobacillus helveticus</name>
    <name type="common">Lactobacillus suntoryeus</name>
    <dbReference type="NCBI Taxonomy" id="1587"/>
    <lineage>
        <taxon>Bacteria</taxon>
        <taxon>Bacillati</taxon>
        <taxon>Bacillota</taxon>
        <taxon>Bacilli</taxon>
        <taxon>Lactobacillales</taxon>
        <taxon>Lactobacillaceae</taxon>
        <taxon>Lactobacillus</taxon>
    </lineage>
</organism>
<keyword evidence="1" id="KW-0472">Membrane</keyword>